<feature type="compositionally biased region" description="Polar residues" evidence="1">
    <location>
        <begin position="29"/>
        <end position="43"/>
    </location>
</feature>
<reference evidence="6" key="1">
    <citation type="journal article" date="2019" name="Int. J. Syst. Evol. Microbiol.">
        <title>The Global Catalogue of Microorganisms (GCM) 10K type strain sequencing project: providing services to taxonomists for standard genome sequencing and annotation.</title>
        <authorList>
            <consortium name="The Broad Institute Genomics Platform"/>
            <consortium name="The Broad Institute Genome Sequencing Center for Infectious Disease"/>
            <person name="Wu L."/>
            <person name="Ma J."/>
        </authorList>
    </citation>
    <scope>NUCLEOTIDE SEQUENCE [LARGE SCALE GENOMIC DNA]</scope>
    <source>
        <strain evidence="6">CGMCC 1.13681</strain>
    </source>
</reference>
<accession>A0ABW2GC57</accession>
<dbReference type="RefSeq" id="WP_386413744.1">
    <property type="nucleotide sequence ID" value="NZ_JBHSZO010000011.1"/>
</dbReference>
<evidence type="ECO:0000313" key="6">
    <source>
        <dbReference type="Proteomes" id="UP001596413"/>
    </source>
</evidence>
<evidence type="ECO:0000313" key="5">
    <source>
        <dbReference type="EMBL" id="MFC7218393.1"/>
    </source>
</evidence>
<sequence>MMRTRAIPALTALLLAAALTVTGCGGSDSGSNKGASSTDQQDAAQDGAKSAPLEASAKDDAQREAQGGRLKLTPTALIRTAQITVSAKDVAAAVEDARTTAETAGGYVGHESTSSDEGDEHAALTLRIPAAAYDETLEEAAGLGDRLLSREVKVEDVTEQVVDVDSRVKSAKASVVRTRALMDKATALTDIVTLENELSTRQANVEALLAQQTSLKDRTSMGTIKLTVYAPDKAPETKDDPTVLSALKGGWTAFTTTLLWIAMILAATLPFAALAALLYAVARRFVRPRRNSPPELAATAGEPTL</sequence>
<feature type="transmembrane region" description="Helical" evidence="2">
    <location>
        <begin position="258"/>
        <end position="282"/>
    </location>
</feature>
<evidence type="ECO:0000259" key="4">
    <source>
        <dbReference type="Pfam" id="PF14257"/>
    </source>
</evidence>
<evidence type="ECO:0000256" key="2">
    <source>
        <dbReference type="SAM" id="Phobius"/>
    </source>
</evidence>
<dbReference type="PROSITE" id="PS51257">
    <property type="entry name" value="PROKAR_LIPOPROTEIN"/>
    <property type="match status" value="1"/>
</dbReference>
<name>A0ABW2GC57_9ACTN</name>
<keyword evidence="2" id="KW-1133">Transmembrane helix</keyword>
<keyword evidence="6" id="KW-1185">Reference proteome</keyword>
<evidence type="ECO:0000256" key="3">
    <source>
        <dbReference type="SAM" id="SignalP"/>
    </source>
</evidence>
<evidence type="ECO:0000256" key="1">
    <source>
        <dbReference type="SAM" id="MobiDB-lite"/>
    </source>
</evidence>
<gene>
    <name evidence="5" type="ORF">ACFQLX_09455</name>
</gene>
<feature type="domain" description="DUF4349" evidence="4">
    <location>
        <begin position="76"/>
        <end position="283"/>
    </location>
</feature>
<dbReference type="InterPro" id="IPR025645">
    <property type="entry name" value="DUF4349"/>
</dbReference>
<feature type="region of interest" description="Disordered" evidence="1">
    <location>
        <begin position="26"/>
        <end position="68"/>
    </location>
</feature>
<proteinExistence type="predicted"/>
<feature type="signal peptide" evidence="3">
    <location>
        <begin position="1"/>
        <end position="23"/>
    </location>
</feature>
<protein>
    <submittedName>
        <fullName evidence="5">DUF4349 domain-containing protein</fullName>
    </submittedName>
</protein>
<feature type="chain" id="PRO_5046950863" evidence="3">
    <location>
        <begin position="24"/>
        <end position="305"/>
    </location>
</feature>
<dbReference type="Pfam" id="PF14257">
    <property type="entry name" value="DUF4349"/>
    <property type="match status" value="1"/>
</dbReference>
<keyword evidence="2" id="KW-0472">Membrane</keyword>
<dbReference type="EMBL" id="JBHSZO010000011">
    <property type="protein sequence ID" value="MFC7218393.1"/>
    <property type="molecule type" value="Genomic_DNA"/>
</dbReference>
<organism evidence="5 6">
    <name type="scientific">Streptomyces polyrhachis</name>
    <dbReference type="NCBI Taxonomy" id="1282885"/>
    <lineage>
        <taxon>Bacteria</taxon>
        <taxon>Bacillati</taxon>
        <taxon>Actinomycetota</taxon>
        <taxon>Actinomycetes</taxon>
        <taxon>Kitasatosporales</taxon>
        <taxon>Streptomycetaceae</taxon>
        <taxon>Streptomyces</taxon>
    </lineage>
</organism>
<dbReference type="Proteomes" id="UP001596413">
    <property type="component" value="Unassembled WGS sequence"/>
</dbReference>
<keyword evidence="3" id="KW-0732">Signal</keyword>
<keyword evidence="2" id="KW-0812">Transmembrane</keyword>
<comment type="caution">
    <text evidence="5">The sequence shown here is derived from an EMBL/GenBank/DDBJ whole genome shotgun (WGS) entry which is preliminary data.</text>
</comment>